<evidence type="ECO:0000313" key="2">
    <source>
        <dbReference type="EMBL" id="PVW15770.1"/>
    </source>
</evidence>
<keyword evidence="3" id="KW-1185">Reference proteome</keyword>
<feature type="transmembrane region" description="Helical" evidence="1">
    <location>
        <begin position="30"/>
        <end position="49"/>
    </location>
</feature>
<dbReference type="OrthoDB" id="1522571at2"/>
<organism evidence="2 3">
    <name type="scientific">Marixanthomonas spongiae</name>
    <dbReference type="NCBI Taxonomy" id="2174845"/>
    <lineage>
        <taxon>Bacteria</taxon>
        <taxon>Pseudomonadati</taxon>
        <taxon>Bacteroidota</taxon>
        <taxon>Flavobacteriia</taxon>
        <taxon>Flavobacteriales</taxon>
        <taxon>Flavobacteriaceae</taxon>
        <taxon>Marixanthomonas</taxon>
    </lineage>
</organism>
<dbReference type="GO" id="GO:0004713">
    <property type="term" value="F:protein tyrosine kinase activity"/>
    <property type="evidence" value="ECO:0007669"/>
    <property type="project" value="TreeGrafter"/>
</dbReference>
<keyword evidence="1" id="KW-1133">Transmembrane helix</keyword>
<dbReference type="PANTHER" id="PTHR32309">
    <property type="entry name" value="TYROSINE-PROTEIN KINASE"/>
    <property type="match status" value="1"/>
</dbReference>
<evidence type="ECO:0000313" key="3">
    <source>
        <dbReference type="Proteomes" id="UP000245962"/>
    </source>
</evidence>
<evidence type="ECO:0000256" key="1">
    <source>
        <dbReference type="SAM" id="Phobius"/>
    </source>
</evidence>
<keyword evidence="1" id="KW-0812">Transmembrane</keyword>
<reference evidence="2 3" key="1">
    <citation type="submission" date="2018-04" db="EMBL/GenBank/DDBJ databases">
        <title>Marixanthomonas spongiae HN-E44 sp. nov., isolated from a marine sponge.</title>
        <authorList>
            <person name="Luo L."/>
            <person name="Zhuang L."/>
        </authorList>
    </citation>
    <scope>NUCLEOTIDE SEQUENCE [LARGE SCALE GENOMIC DNA]</scope>
    <source>
        <strain evidence="2 3">HN-E44</strain>
    </source>
</reference>
<proteinExistence type="predicted"/>
<gene>
    <name evidence="2" type="ORF">DDV96_05740</name>
</gene>
<dbReference type="InterPro" id="IPR050445">
    <property type="entry name" value="Bact_polysacc_biosynth/exp"/>
</dbReference>
<dbReference type="RefSeq" id="WP_116693792.1">
    <property type="nucleotide sequence ID" value="NZ_QEHR01000003.1"/>
</dbReference>
<dbReference type="PANTHER" id="PTHR32309:SF13">
    <property type="entry name" value="FERRIC ENTEROBACTIN TRANSPORT PROTEIN FEPE"/>
    <property type="match status" value="1"/>
</dbReference>
<feature type="transmembrane region" description="Helical" evidence="1">
    <location>
        <begin position="333"/>
        <end position="357"/>
    </location>
</feature>
<protein>
    <recommendedName>
        <fullName evidence="4">Polysaccharide chain length determinant N-terminal domain-containing protein</fullName>
    </recommendedName>
</protein>
<dbReference type="Proteomes" id="UP000245962">
    <property type="component" value="Unassembled WGS sequence"/>
</dbReference>
<dbReference type="AlphaFoldDB" id="A0A2U0I455"/>
<accession>A0A2U0I455</accession>
<comment type="caution">
    <text evidence="2">The sequence shown here is derived from an EMBL/GenBank/DDBJ whole genome shotgun (WGS) entry which is preliminary data.</text>
</comment>
<dbReference type="EMBL" id="QEHR01000003">
    <property type="protein sequence ID" value="PVW15770.1"/>
    <property type="molecule type" value="Genomic_DNA"/>
</dbReference>
<name>A0A2U0I455_9FLAO</name>
<dbReference type="GO" id="GO:0005886">
    <property type="term" value="C:plasma membrane"/>
    <property type="evidence" value="ECO:0007669"/>
    <property type="project" value="TreeGrafter"/>
</dbReference>
<keyword evidence="1" id="KW-0472">Membrane</keyword>
<sequence length="366" mass="41472">MEKETKAEHSIFDLDTFELLKVLNKSKKTLLAFIAVFFTLGVIVILLSITQYTSNSIFLAQFSTEKKVGKRISKIATMMGVNVGGDESNNILPMHYPLIVESTPFKKELLKTKIPVKGRDSSVSVAYYVNHLRKTSALSTVKSYTLGLPSKIVGLFDREEKTPFISETDTNYHFLTAKEKGALGYLYSKFSVNVNDVDGYIEISTTFPEAKAAAKLTSNIQNLLQDFIIEYNIKKARQELEYINERFKEAENDYFNKRTALSNFKDRNINVVSNVALNRLEQLQTEYSLSSNIYSQLAGELETAKLNVKKDTPVFTIIKPATVPLEPASPQKLLLLLQFVSVGLLVGVFYIFFNHFYPEIKKKMMN</sequence>
<evidence type="ECO:0008006" key="4">
    <source>
        <dbReference type="Google" id="ProtNLM"/>
    </source>
</evidence>